<dbReference type="InterPro" id="IPR001492">
    <property type="entry name" value="Flagellin"/>
</dbReference>
<dbReference type="KEGG" id="tact:SG35_007525"/>
<dbReference type="AlphaFoldDB" id="A0AAF0C4Y0"/>
<evidence type="ECO:0000259" key="6">
    <source>
        <dbReference type="Pfam" id="PF00669"/>
    </source>
</evidence>
<keyword evidence="8" id="KW-0282">Flagellum</keyword>
<proteinExistence type="inferred from homology"/>
<sequence>MALSVITNTASLNAQRNLGKSGDGLATSMQRLSSGMRINSAKDDAAGMQIANRLTSQINGLSVAQRNANDGISMAQTAEGAMQESSNILQRMRDLALQSANGSNSSEDRDALQKEVADLQQELTRIAETTKFGATSLLDGTFGTKQFQVGANANETINVTLNNMAADVIGAHQITGAGTAAAANSIGDVENSLLAANMGTTGVPWNINGTTVNFTAGWGASSRADAINDASTGVDAKAVLTTRIQSLTTADSGILNVYKKGAVDDAFDLATYGGDMERLTEDLQAAGYDAVFDADLNGGLGGIDIVATGVDGFEVTATAGATIQMGPAGGLGNSAGNPLSHSAELHLSSSDKIGISGTNVDEILGGANITATGGSSELSSVESMDISGTDSSGAQAAIDVIDAALAQIDENRAGLGAVQNRLSHTISNLANVEENVSSSRSRIQDTDFAKETAIMTKNQILQQAGTSILSQANQIPQAAVSLLGG</sequence>
<dbReference type="Gene3D" id="1.20.1330.10">
    <property type="entry name" value="f41 fragment of flagellin, N-terminal domain"/>
    <property type="match status" value="1"/>
</dbReference>
<name>A0AAF0C4Y0_9GAMM</name>
<keyword evidence="2 4" id="KW-0964">Secreted</keyword>
<comment type="subcellular location">
    <subcellularLocation>
        <location evidence="4">Secreted</location>
    </subcellularLocation>
    <subcellularLocation>
        <location evidence="4">Bacterial flagellum</location>
    </subcellularLocation>
</comment>
<keyword evidence="9" id="KW-1185">Reference proteome</keyword>
<protein>
    <recommendedName>
        <fullName evidence="4">Flagellin</fullName>
    </recommendedName>
</protein>
<gene>
    <name evidence="8" type="ORF">SG35_007525</name>
</gene>
<evidence type="ECO:0000259" key="7">
    <source>
        <dbReference type="Pfam" id="PF00700"/>
    </source>
</evidence>
<dbReference type="PRINTS" id="PR00207">
    <property type="entry name" value="FLAGELLIN"/>
</dbReference>
<comment type="similarity">
    <text evidence="1 4">Belongs to the bacterial flagellin family.</text>
</comment>
<feature type="coiled-coil region" evidence="5">
    <location>
        <begin position="102"/>
        <end position="129"/>
    </location>
</feature>
<evidence type="ECO:0000313" key="8">
    <source>
        <dbReference type="EMBL" id="WDE00479.1"/>
    </source>
</evidence>
<evidence type="ECO:0000256" key="2">
    <source>
        <dbReference type="ARBA" id="ARBA00022525"/>
    </source>
</evidence>
<dbReference type="Gene3D" id="2.170.280.10">
    <property type="entry name" value="f41 fragment of flagellin, middle domain"/>
    <property type="match status" value="1"/>
</dbReference>
<comment type="function">
    <text evidence="4">Flagellin is the subunit protein which polymerizes to form the filaments of bacterial flagella.</text>
</comment>
<dbReference type="RefSeq" id="WP_044830656.1">
    <property type="nucleotide sequence ID" value="NZ_CP059735.1"/>
</dbReference>
<feature type="domain" description="Flagellin C-terminal" evidence="7">
    <location>
        <begin position="398"/>
        <end position="483"/>
    </location>
</feature>
<dbReference type="GO" id="GO:0005576">
    <property type="term" value="C:extracellular region"/>
    <property type="evidence" value="ECO:0007669"/>
    <property type="project" value="UniProtKB-SubCell"/>
</dbReference>
<organism evidence="8 9">
    <name type="scientific">Thalassomonas actiniarum</name>
    <dbReference type="NCBI Taxonomy" id="485447"/>
    <lineage>
        <taxon>Bacteria</taxon>
        <taxon>Pseudomonadati</taxon>
        <taxon>Pseudomonadota</taxon>
        <taxon>Gammaproteobacteria</taxon>
        <taxon>Alteromonadales</taxon>
        <taxon>Colwelliaceae</taxon>
        <taxon>Thalassomonas</taxon>
    </lineage>
</organism>
<reference evidence="8 9" key="1">
    <citation type="journal article" date="2015" name="Genome Announc.">
        <title>Draft Genome Sequences of Marine Isolates of Thalassomonas viridans and Thalassomonas actiniarum.</title>
        <authorList>
            <person name="Olonade I."/>
            <person name="van Zyl L.J."/>
            <person name="Trindade M."/>
        </authorList>
    </citation>
    <scope>NUCLEOTIDE SEQUENCE [LARGE SCALE GENOMIC DNA]</scope>
    <source>
        <strain evidence="8 9">A5K-106</strain>
    </source>
</reference>
<accession>A0AAF0C4Y0</accession>
<evidence type="ECO:0000256" key="1">
    <source>
        <dbReference type="ARBA" id="ARBA00005709"/>
    </source>
</evidence>
<dbReference type="PANTHER" id="PTHR42792">
    <property type="entry name" value="FLAGELLIN"/>
    <property type="match status" value="1"/>
</dbReference>
<keyword evidence="5" id="KW-0175">Coiled coil</keyword>
<reference evidence="8 9" key="2">
    <citation type="journal article" date="2022" name="Mar. Drugs">
        <title>Bioassay-Guided Fractionation Leads to the Detection of Cholic Acid Generated by the Rare Thalassomonas sp.</title>
        <authorList>
            <person name="Pheiffer F."/>
            <person name="Schneider Y.K."/>
            <person name="Hansen E.H."/>
            <person name="Andersen J.H."/>
            <person name="Isaksson J."/>
            <person name="Busche T."/>
            <person name="R C."/>
            <person name="Kalinowski J."/>
            <person name="Zyl L.V."/>
            <person name="Trindade M."/>
        </authorList>
    </citation>
    <scope>NUCLEOTIDE SEQUENCE [LARGE SCALE GENOMIC DNA]</scope>
    <source>
        <strain evidence="8 9">A5K-106</strain>
    </source>
</reference>
<dbReference type="GO" id="GO:0005198">
    <property type="term" value="F:structural molecule activity"/>
    <property type="evidence" value="ECO:0007669"/>
    <property type="project" value="UniProtKB-UniRule"/>
</dbReference>
<dbReference type="InterPro" id="IPR001029">
    <property type="entry name" value="Flagellin_N"/>
</dbReference>
<evidence type="ECO:0000256" key="4">
    <source>
        <dbReference type="RuleBase" id="RU362073"/>
    </source>
</evidence>
<dbReference type="Gene3D" id="6.10.10.10">
    <property type="entry name" value="Flagellar export chaperone, C-terminal domain"/>
    <property type="match status" value="1"/>
</dbReference>
<feature type="domain" description="Flagellin N-terminal" evidence="6">
    <location>
        <begin position="6"/>
        <end position="141"/>
    </location>
</feature>
<evidence type="ECO:0000256" key="3">
    <source>
        <dbReference type="ARBA" id="ARBA00023143"/>
    </source>
</evidence>
<dbReference type="SUPFAM" id="SSF64518">
    <property type="entry name" value="Phase 1 flagellin"/>
    <property type="match status" value="1"/>
</dbReference>
<keyword evidence="3 4" id="KW-0975">Bacterial flagellum</keyword>
<dbReference type="Pfam" id="PF00700">
    <property type="entry name" value="Flagellin_C"/>
    <property type="match status" value="1"/>
</dbReference>
<dbReference type="Proteomes" id="UP000032568">
    <property type="component" value="Chromosome"/>
</dbReference>
<evidence type="ECO:0000256" key="5">
    <source>
        <dbReference type="SAM" id="Coils"/>
    </source>
</evidence>
<dbReference type="GO" id="GO:0009288">
    <property type="term" value="C:bacterial-type flagellum"/>
    <property type="evidence" value="ECO:0007669"/>
    <property type="project" value="UniProtKB-SubCell"/>
</dbReference>
<keyword evidence="8" id="KW-0966">Cell projection</keyword>
<dbReference type="Pfam" id="PF00669">
    <property type="entry name" value="Flagellin_N"/>
    <property type="match status" value="1"/>
</dbReference>
<keyword evidence="8" id="KW-0969">Cilium</keyword>
<evidence type="ECO:0000313" key="9">
    <source>
        <dbReference type="Proteomes" id="UP000032568"/>
    </source>
</evidence>
<dbReference type="Gene3D" id="2.30.220.10">
    <property type="entry name" value="f41 fragment of flagellin, C-terminal domain"/>
    <property type="match status" value="1"/>
</dbReference>
<dbReference type="InterPro" id="IPR046358">
    <property type="entry name" value="Flagellin_C"/>
</dbReference>
<dbReference type="EMBL" id="CP059735">
    <property type="protein sequence ID" value="WDE00479.1"/>
    <property type="molecule type" value="Genomic_DNA"/>
</dbReference>
<dbReference type="InterPro" id="IPR042187">
    <property type="entry name" value="Flagellin_C_sub2"/>
</dbReference>
<dbReference type="Gene3D" id="6.10.280.190">
    <property type="match status" value="1"/>
</dbReference>
<dbReference type="PANTHER" id="PTHR42792:SF2">
    <property type="entry name" value="FLAGELLIN"/>
    <property type="match status" value="1"/>
</dbReference>